<keyword evidence="3" id="KW-1185">Reference proteome</keyword>
<dbReference type="PANTHER" id="PTHR33116:SF86">
    <property type="entry name" value="REVERSE TRANSCRIPTASE DOMAIN-CONTAINING PROTEIN"/>
    <property type="match status" value="1"/>
</dbReference>
<evidence type="ECO:0000313" key="2">
    <source>
        <dbReference type="EMBL" id="KAK9913635.1"/>
    </source>
</evidence>
<dbReference type="SUPFAM" id="SSF56672">
    <property type="entry name" value="DNA/RNA polymerases"/>
    <property type="match status" value="1"/>
</dbReference>
<dbReference type="Pfam" id="PF00078">
    <property type="entry name" value="RVT_1"/>
    <property type="match status" value="1"/>
</dbReference>
<proteinExistence type="predicted"/>
<reference evidence="2 3" key="1">
    <citation type="journal article" date="2023" name="G3 (Bethesda)">
        <title>A chromosome-length genome assembly and annotation of blackberry (Rubus argutus, cv. 'Hillquist').</title>
        <authorList>
            <person name="Bruna T."/>
            <person name="Aryal R."/>
            <person name="Dudchenko O."/>
            <person name="Sargent D.J."/>
            <person name="Mead D."/>
            <person name="Buti M."/>
            <person name="Cavallini A."/>
            <person name="Hytonen T."/>
            <person name="Andres J."/>
            <person name="Pham M."/>
            <person name="Weisz D."/>
            <person name="Mascagni F."/>
            <person name="Usai G."/>
            <person name="Natali L."/>
            <person name="Bassil N."/>
            <person name="Fernandez G.E."/>
            <person name="Lomsadze A."/>
            <person name="Armour M."/>
            <person name="Olukolu B."/>
            <person name="Poorten T."/>
            <person name="Britton C."/>
            <person name="Davik J."/>
            <person name="Ashrafi H."/>
            <person name="Aiden E.L."/>
            <person name="Borodovsky M."/>
            <person name="Worthington M."/>
        </authorList>
    </citation>
    <scope>NUCLEOTIDE SEQUENCE [LARGE SCALE GENOMIC DNA]</scope>
    <source>
        <strain evidence="2">PI 553951</strain>
    </source>
</reference>
<evidence type="ECO:0000259" key="1">
    <source>
        <dbReference type="PROSITE" id="PS50878"/>
    </source>
</evidence>
<dbReference type="InterPro" id="IPR043502">
    <property type="entry name" value="DNA/RNA_pol_sf"/>
</dbReference>
<dbReference type="EMBL" id="JBEDUW010000007">
    <property type="protein sequence ID" value="KAK9913635.1"/>
    <property type="molecule type" value="Genomic_DNA"/>
</dbReference>
<sequence length="211" mass="23412">MGFHFKWVELVMKCVTTVSFSVQINGKQGKFFKPTRGLRQGDPLSPYLFLLISEVLSLNLSNAITEKKLQGIKLSRDCPGLSHLFFADDSLYFLKASVQNCMVLNNILKDFCVASGQSINFEKSSLFFTPNTPMGLQNQIGNIFNIPATTCTGNYLGLPTHWGRSKNDALAYVKDRICVKLKGWQSEFLSQAGKEVLIKAVATAVPAYPMS</sequence>
<dbReference type="InterPro" id="IPR000477">
    <property type="entry name" value="RT_dom"/>
</dbReference>
<dbReference type="PANTHER" id="PTHR33116">
    <property type="entry name" value="REVERSE TRANSCRIPTASE ZINC-BINDING DOMAIN-CONTAINING PROTEIN-RELATED-RELATED"/>
    <property type="match status" value="1"/>
</dbReference>
<comment type="caution">
    <text evidence="2">The sequence shown here is derived from an EMBL/GenBank/DDBJ whole genome shotgun (WGS) entry which is preliminary data.</text>
</comment>
<dbReference type="PROSITE" id="PS50878">
    <property type="entry name" value="RT_POL"/>
    <property type="match status" value="1"/>
</dbReference>
<dbReference type="Proteomes" id="UP001457282">
    <property type="component" value="Unassembled WGS sequence"/>
</dbReference>
<protein>
    <recommendedName>
        <fullName evidence="1">Reverse transcriptase domain-containing protein</fullName>
    </recommendedName>
</protein>
<dbReference type="AlphaFoldDB" id="A0AAW1W094"/>
<gene>
    <name evidence="2" type="ORF">M0R45_037445</name>
</gene>
<organism evidence="2 3">
    <name type="scientific">Rubus argutus</name>
    <name type="common">Southern blackberry</name>
    <dbReference type="NCBI Taxonomy" id="59490"/>
    <lineage>
        <taxon>Eukaryota</taxon>
        <taxon>Viridiplantae</taxon>
        <taxon>Streptophyta</taxon>
        <taxon>Embryophyta</taxon>
        <taxon>Tracheophyta</taxon>
        <taxon>Spermatophyta</taxon>
        <taxon>Magnoliopsida</taxon>
        <taxon>eudicotyledons</taxon>
        <taxon>Gunneridae</taxon>
        <taxon>Pentapetalae</taxon>
        <taxon>rosids</taxon>
        <taxon>fabids</taxon>
        <taxon>Rosales</taxon>
        <taxon>Rosaceae</taxon>
        <taxon>Rosoideae</taxon>
        <taxon>Rosoideae incertae sedis</taxon>
        <taxon>Rubus</taxon>
    </lineage>
</organism>
<name>A0AAW1W094_RUBAR</name>
<accession>A0AAW1W094</accession>
<evidence type="ECO:0000313" key="3">
    <source>
        <dbReference type="Proteomes" id="UP001457282"/>
    </source>
</evidence>
<feature type="domain" description="Reverse transcriptase" evidence="1">
    <location>
        <begin position="1"/>
        <end position="138"/>
    </location>
</feature>